<dbReference type="PROSITE" id="PS01334">
    <property type="entry name" value="PYRASE_CYS"/>
    <property type="match status" value="1"/>
</dbReference>
<evidence type="ECO:0000256" key="2">
    <source>
        <dbReference type="ARBA" id="ARBA00022490"/>
    </source>
</evidence>
<evidence type="ECO:0000256" key="1">
    <source>
        <dbReference type="ARBA" id="ARBA00006641"/>
    </source>
</evidence>
<dbReference type="RefSeq" id="WP_179541367.1">
    <property type="nucleotide sequence ID" value="NZ_BAAALL010000002.1"/>
</dbReference>
<evidence type="ECO:0000256" key="4">
    <source>
        <dbReference type="ARBA" id="ARBA00022801"/>
    </source>
</evidence>
<name>A0A7Z0GL28_9MICC</name>
<dbReference type="InterPro" id="IPR036440">
    <property type="entry name" value="Peptidase_C15-like_sf"/>
</dbReference>
<accession>A0A7Z0GL28</accession>
<dbReference type="InterPro" id="IPR016125">
    <property type="entry name" value="Peptidase_C15-like"/>
</dbReference>
<gene>
    <name evidence="7" type="ORF">HNR09_001366</name>
</gene>
<dbReference type="PRINTS" id="PR00706">
    <property type="entry name" value="PYROGLUPTASE"/>
</dbReference>
<dbReference type="SUPFAM" id="SSF53182">
    <property type="entry name" value="Pyrrolidone carboxyl peptidase (pyroglutamate aminopeptidase)"/>
    <property type="match status" value="1"/>
</dbReference>
<evidence type="ECO:0000256" key="6">
    <source>
        <dbReference type="PROSITE-ProRule" id="PRU10077"/>
    </source>
</evidence>
<dbReference type="InterPro" id="IPR033694">
    <property type="entry name" value="PGPEP1_Cys_AS"/>
</dbReference>
<comment type="caution">
    <text evidence="7">The sequence shown here is derived from an EMBL/GenBank/DDBJ whole genome shotgun (WGS) entry which is preliminary data.</text>
</comment>
<sequence>MSAGPLDNRPASGAPLVLLTGFEPFGGMDHNPSWDVVTAVAARAAAGQSSLPGAPEVRPLCLPVAFGQAPRLLDEAVEAAVVEGRPPAAVLALGLAAGTDVVRLERVGVNLRDARIPDNAGAQPADEPVVEGGDGALFSTLRLKAAHTRISAANIPVQLSLSAGSFVCNDVLYSLLHGLRVRGLEIPGGFVHVPDLRDPLAPVRLEGAVEAVEILLEEALHGGADVATPGGTLH</sequence>
<dbReference type="Proteomes" id="UP000535437">
    <property type="component" value="Unassembled WGS sequence"/>
</dbReference>
<dbReference type="Gene3D" id="3.40.630.20">
    <property type="entry name" value="Peptidase C15, pyroglutamyl peptidase I-like"/>
    <property type="match status" value="1"/>
</dbReference>
<keyword evidence="8" id="KW-1185">Reference proteome</keyword>
<dbReference type="PIRSF" id="PIRSF015592">
    <property type="entry name" value="Prld-crbxl_pptds"/>
    <property type="match status" value="1"/>
</dbReference>
<dbReference type="GO" id="GO:0005829">
    <property type="term" value="C:cytosol"/>
    <property type="evidence" value="ECO:0007669"/>
    <property type="project" value="InterPro"/>
</dbReference>
<keyword evidence="2" id="KW-0963">Cytoplasm</keyword>
<evidence type="ECO:0000256" key="3">
    <source>
        <dbReference type="ARBA" id="ARBA00022670"/>
    </source>
</evidence>
<keyword evidence="3" id="KW-0645">Protease</keyword>
<dbReference type="PANTHER" id="PTHR23402">
    <property type="entry name" value="PROTEASE FAMILY C15 PYROGLUTAMYL-PEPTIDASE I-RELATED"/>
    <property type="match status" value="1"/>
</dbReference>
<protein>
    <recommendedName>
        <fullName evidence="6">Pyroglutamyl-peptidase I</fullName>
        <ecNumber evidence="6">3.4.19.3</ecNumber>
    </recommendedName>
</protein>
<dbReference type="GO" id="GO:0016920">
    <property type="term" value="F:pyroglutamyl-peptidase activity"/>
    <property type="evidence" value="ECO:0007669"/>
    <property type="project" value="UniProtKB-EC"/>
</dbReference>
<evidence type="ECO:0000313" key="8">
    <source>
        <dbReference type="Proteomes" id="UP000535437"/>
    </source>
</evidence>
<comment type="similarity">
    <text evidence="1">Belongs to the peptidase C15 family.</text>
</comment>
<reference evidence="7 8" key="1">
    <citation type="submission" date="2020-07" db="EMBL/GenBank/DDBJ databases">
        <title>Sequencing the genomes of 1000 actinobacteria strains.</title>
        <authorList>
            <person name="Klenk H.-P."/>
        </authorList>
    </citation>
    <scope>NUCLEOTIDE SEQUENCE [LARGE SCALE GENOMIC DNA]</scope>
    <source>
        <strain evidence="7 8">DSM 15475</strain>
    </source>
</reference>
<dbReference type="InterPro" id="IPR000816">
    <property type="entry name" value="Peptidase_C15"/>
</dbReference>
<keyword evidence="4 7" id="KW-0378">Hydrolase</keyword>
<dbReference type="AlphaFoldDB" id="A0A7Z0GL28"/>
<evidence type="ECO:0000256" key="5">
    <source>
        <dbReference type="ARBA" id="ARBA00022807"/>
    </source>
</evidence>
<organism evidence="7 8">
    <name type="scientific">Nesterenkonia xinjiangensis</name>
    <dbReference type="NCBI Taxonomy" id="225327"/>
    <lineage>
        <taxon>Bacteria</taxon>
        <taxon>Bacillati</taxon>
        <taxon>Actinomycetota</taxon>
        <taxon>Actinomycetes</taxon>
        <taxon>Micrococcales</taxon>
        <taxon>Micrococcaceae</taxon>
        <taxon>Nesterenkonia</taxon>
    </lineage>
</organism>
<dbReference type="EMBL" id="JACCFY010000001">
    <property type="protein sequence ID" value="NYJ77955.1"/>
    <property type="molecule type" value="Genomic_DNA"/>
</dbReference>
<dbReference type="GO" id="GO:0006508">
    <property type="term" value="P:proteolysis"/>
    <property type="evidence" value="ECO:0007669"/>
    <property type="project" value="UniProtKB-KW"/>
</dbReference>
<dbReference type="PANTHER" id="PTHR23402:SF1">
    <property type="entry name" value="PYROGLUTAMYL-PEPTIDASE I"/>
    <property type="match status" value="1"/>
</dbReference>
<dbReference type="EC" id="3.4.19.3" evidence="6"/>
<keyword evidence="5" id="KW-0788">Thiol protease</keyword>
<comment type="catalytic activity">
    <reaction evidence="6">
        <text>Release of an N-terminal pyroglutamyl group from a polypeptide, the second amino acid generally not being Pro.</text>
        <dbReference type="EC" id="3.4.19.3"/>
    </reaction>
</comment>
<evidence type="ECO:0000313" key="7">
    <source>
        <dbReference type="EMBL" id="NYJ77955.1"/>
    </source>
</evidence>
<dbReference type="CDD" id="cd00501">
    <property type="entry name" value="Peptidase_C15"/>
    <property type="match status" value="1"/>
</dbReference>
<proteinExistence type="inferred from homology"/>
<feature type="active site" evidence="6">
    <location>
        <position position="168"/>
    </location>
</feature>
<dbReference type="Pfam" id="PF01470">
    <property type="entry name" value="Peptidase_C15"/>
    <property type="match status" value="1"/>
</dbReference>